<proteinExistence type="predicted"/>
<organism evidence="3 4">
    <name type="scientific">Ramlibacter algicola</name>
    <dbReference type="NCBI Taxonomy" id="2795217"/>
    <lineage>
        <taxon>Bacteria</taxon>
        <taxon>Pseudomonadati</taxon>
        <taxon>Pseudomonadota</taxon>
        <taxon>Betaproteobacteria</taxon>
        <taxon>Burkholderiales</taxon>
        <taxon>Comamonadaceae</taxon>
        <taxon>Ramlibacter</taxon>
    </lineage>
</organism>
<feature type="transmembrane region" description="Helical" evidence="1">
    <location>
        <begin position="38"/>
        <end position="56"/>
    </location>
</feature>
<dbReference type="EMBL" id="JAEDAO010000001">
    <property type="protein sequence ID" value="MBK0391443.1"/>
    <property type="molecule type" value="Genomic_DNA"/>
</dbReference>
<feature type="transmembrane region" description="Helical" evidence="1">
    <location>
        <begin position="7"/>
        <end position="26"/>
    </location>
</feature>
<dbReference type="AlphaFoldDB" id="A0A934PYH5"/>
<feature type="transmembrane region" description="Helical" evidence="1">
    <location>
        <begin position="150"/>
        <end position="170"/>
    </location>
</feature>
<dbReference type="SUPFAM" id="SSF103481">
    <property type="entry name" value="Multidrug resistance efflux transporter EmrE"/>
    <property type="match status" value="2"/>
</dbReference>
<gene>
    <name evidence="3" type="ORF">I8E28_02460</name>
</gene>
<feature type="domain" description="EamA" evidence="2">
    <location>
        <begin position="12"/>
        <end position="138"/>
    </location>
</feature>
<name>A0A934PYH5_9BURK</name>
<evidence type="ECO:0000256" key="1">
    <source>
        <dbReference type="SAM" id="Phobius"/>
    </source>
</evidence>
<keyword evidence="4" id="KW-1185">Reference proteome</keyword>
<feature type="transmembrane region" description="Helical" evidence="1">
    <location>
        <begin position="182"/>
        <end position="202"/>
    </location>
</feature>
<keyword evidence="1" id="KW-1133">Transmembrane helix</keyword>
<keyword evidence="1" id="KW-0812">Transmembrane</keyword>
<dbReference type="Pfam" id="PF00892">
    <property type="entry name" value="EamA"/>
    <property type="match status" value="2"/>
</dbReference>
<protein>
    <submittedName>
        <fullName evidence="3">DMT family transporter</fullName>
    </submittedName>
</protein>
<comment type="caution">
    <text evidence="3">The sequence shown here is derived from an EMBL/GenBank/DDBJ whole genome shotgun (WGS) entry which is preliminary data.</text>
</comment>
<dbReference type="InterPro" id="IPR037185">
    <property type="entry name" value="EmrE-like"/>
</dbReference>
<evidence type="ECO:0000259" key="2">
    <source>
        <dbReference type="Pfam" id="PF00892"/>
    </source>
</evidence>
<reference evidence="3" key="1">
    <citation type="submission" date="2020-12" db="EMBL/GenBank/DDBJ databases">
        <title>Ramlibacter sp. nov., isolated from a freshwater alga, Cryptomonas.</title>
        <authorList>
            <person name="Kim H.M."/>
            <person name="Jeon C.O."/>
        </authorList>
    </citation>
    <scope>NUCLEOTIDE SEQUENCE</scope>
    <source>
        <strain evidence="3">CrO1</strain>
    </source>
</reference>
<dbReference type="RefSeq" id="WP_200786263.1">
    <property type="nucleotide sequence ID" value="NZ_JAEDAO010000001.1"/>
</dbReference>
<feature type="transmembrane region" description="Helical" evidence="1">
    <location>
        <begin position="208"/>
        <end position="234"/>
    </location>
</feature>
<accession>A0A934PYH5</accession>
<evidence type="ECO:0000313" key="4">
    <source>
        <dbReference type="Proteomes" id="UP000617041"/>
    </source>
</evidence>
<feature type="transmembrane region" description="Helical" evidence="1">
    <location>
        <begin position="93"/>
        <end position="114"/>
    </location>
</feature>
<dbReference type="PANTHER" id="PTHR22911">
    <property type="entry name" value="ACYL-MALONYL CONDENSING ENZYME-RELATED"/>
    <property type="match status" value="1"/>
</dbReference>
<dbReference type="Proteomes" id="UP000617041">
    <property type="component" value="Unassembled WGS sequence"/>
</dbReference>
<evidence type="ECO:0000313" key="3">
    <source>
        <dbReference type="EMBL" id="MBK0391443.1"/>
    </source>
</evidence>
<dbReference type="InterPro" id="IPR000620">
    <property type="entry name" value="EamA_dom"/>
</dbReference>
<sequence length="304" mass="31570">MVRIEGRVAPALALVANAFVWGVSWWPFRQLQAQGLHPLWATAFIYVVAIALLLAVQPHAWRAFGSHGQLWALMLAAGITNVGFNWAVTVGDVVRVVLLFYLMPAWSVLLAWPLLGERPTMAAIVRLALALVGLVVILHEPGMPLPVPRALPDLLALLGGFSFALTNILLRRLQDAPSVARVGAMFTGGALAASSAALLGMAQGAVPAPALVGIAGTALALVLTLGFLAGNACLQFGASRLPAQTTALVMLSEVLFASVSSVLLDAAELSSRTWAGGALIVAAAGWAAWASPRQGDSAQPQSAA</sequence>
<dbReference type="GO" id="GO:0016020">
    <property type="term" value="C:membrane"/>
    <property type="evidence" value="ECO:0007669"/>
    <property type="project" value="InterPro"/>
</dbReference>
<feature type="domain" description="EamA" evidence="2">
    <location>
        <begin position="153"/>
        <end position="284"/>
    </location>
</feature>
<feature type="transmembrane region" description="Helical" evidence="1">
    <location>
        <begin position="68"/>
        <end position="87"/>
    </location>
</feature>
<keyword evidence="1" id="KW-0472">Membrane</keyword>
<feature type="transmembrane region" description="Helical" evidence="1">
    <location>
        <begin position="121"/>
        <end position="138"/>
    </location>
</feature>